<keyword evidence="2 7" id="KW-0408">Iron</keyword>
<comment type="catalytic activity">
    <reaction evidence="7 8">
        <text>heme b + 2 H(+) = protoporphyrin IX + Fe(2+)</text>
        <dbReference type="Rhea" id="RHEA:22584"/>
        <dbReference type="ChEBI" id="CHEBI:15378"/>
        <dbReference type="ChEBI" id="CHEBI:29033"/>
        <dbReference type="ChEBI" id="CHEBI:57306"/>
        <dbReference type="ChEBI" id="CHEBI:60344"/>
        <dbReference type="EC" id="4.98.1.1"/>
    </reaction>
</comment>
<evidence type="ECO:0000256" key="5">
    <source>
        <dbReference type="ARBA" id="ARBA00023244"/>
    </source>
</evidence>
<dbReference type="NCBIfam" id="TIGR00109">
    <property type="entry name" value="hemH"/>
    <property type="match status" value="1"/>
</dbReference>
<dbReference type="PANTHER" id="PTHR11108:SF1">
    <property type="entry name" value="FERROCHELATASE, MITOCHONDRIAL"/>
    <property type="match status" value="1"/>
</dbReference>
<sequence>MKRLAVVVFNLGGPDGLDAIEPFLFNLFSDPAIINLPLIIRKPLAWYIARKRAPIAREIYSKIGGRSPLVDQTQAQAEALEESLADLADEVRVFVAMRYWHPLVPEAVRAVQAFDPDHVVLLPLYPQYSTSTTESSFAAWHKYARRAGLAPPTQEICCYPINDGWLEAQASLITTTIEDMRRRDGTDKPFRVLFSAHGLPKKVIERGDPYQWQVEETARAVVGALDIPDLDWTVCYQSRVGPLEWIGPSTEEEIARAGVDKVALIVVPIAFVSEHSETLVELDIEYGELAEASGVPAYYRVPAVGIDQRFIDGLGRLVRRIVRRAGHTCRTRGPRNCPIENKRCPNTPPGRSAPTRAAS</sequence>
<comment type="pathway">
    <text evidence="7 8">Porphyrin-containing compound metabolism; protoheme biosynthesis; protoheme from protoporphyrin-IX: step 1/1.</text>
</comment>
<dbReference type="GO" id="GO:0006783">
    <property type="term" value="P:heme biosynthetic process"/>
    <property type="evidence" value="ECO:0007669"/>
    <property type="project" value="UniProtKB-UniRule"/>
</dbReference>
<dbReference type="EC" id="4.98.1.1" evidence="7 8"/>
<evidence type="ECO:0000313" key="11">
    <source>
        <dbReference type="Proteomes" id="UP000217076"/>
    </source>
</evidence>
<feature type="binding site" evidence="7">
    <location>
        <position position="277"/>
    </location>
    <ligand>
        <name>Fe(2+)</name>
        <dbReference type="ChEBI" id="CHEBI:29033"/>
    </ligand>
</feature>
<evidence type="ECO:0000256" key="9">
    <source>
        <dbReference type="SAM" id="MobiDB-lite"/>
    </source>
</evidence>
<evidence type="ECO:0000256" key="4">
    <source>
        <dbReference type="ARBA" id="ARBA00023239"/>
    </source>
</evidence>
<evidence type="ECO:0000313" key="10">
    <source>
        <dbReference type="EMBL" id="SDH59440.1"/>
    </source>
</evidence>
<dbReference type="UniPathway" id="UPA00252">
    <property type="reaction ID" value="UER00325"/>
</dbReference>
<dbReference type="GO" id="GO:0005737">
    <property type="term" value="C:cytoplasm"/>
    <property type="evidence" value="ECO:0007669"/>
    <property type="project" value="UniProtKB-SubCell"/>
</dbReference>
<comment type="catalytic activity">
    <reaction evidence="6">
        <text>Fe-coproporphyrin III + 2 H(+) = coproporphyrin III + Fe(2+)</text>
        <dbReference type="Rhea" id="RHEA:49572"/>
        <dbReference type="ChEBI" id="CHEBI:15378"/>
        <dbReference type="ChEBI" id="CHEBI:29033"/>
        <dbReference type="ChEBI" id="CHEBI:68438"/>
        <dbReference type="ChEBI" id="CHEBI:131725"/>
        <dbReference type="EC" id="4.99.1.9"/>
    </reaction>
    <physiologicalReaction direction="right-to-left" evidence="6">
        <dbReference type="Rhea" id="RHEA:49574"/>
    </physiologicalReaction>
</comment>
<dbReference type="InterPro" id="IPR001015">
    <property type="entry name" value="Ferrochelatase"/>
</dbReference>
<keyword evidence="5 7" id="KW-0627">Porphyrin biosynthesis</keyword>
<keyword evidence="7" id="KW-0479">Metal-binding</keyword>
<dbReference type="CDD" id="cd00419">
    <property type="entry name" value="Ferrochelatase_C"/>
    <property type="match status" value="1"/>
</dbReference>
<reference evidence="11" key="1">
    <citation type="submission" date="2016-10" db="EMBL/GenBank/DDBJ databases">
        <authorList>
            <person name="Varghese N."/>
            <person name="Submissions S."/>
        </authorList>
    </citation>
    <scope>NUCLEOTIDE SEQUENCE [LARGE SCALE GENOMIC DNA]</scope>
    <source>
        <strain evidence="11">930I</strain>
    </source>
</reference>
<evidence type="ECO:0000256" key="8">
    <source>
        <dbReference type="RuleBase" id="RU000607"/>
    </source>
</evidence>
<dbReference type="PANTHER" id="PTHR11108">
    <property type="entry name" value="FERROCHELATASE"/>
    <property type="match status" value="1"/>
</dbReference>
<evidence type="ECO:0000256" key="6">
    <source>
        <dbReference type="ARBA" id="ARBA00024536"/>
    </source>
</evidence>
<dbReference type="SUPFAM" id="SSF53800">
    <property type="entry name" value="Chelatase"/>
    <property type="match status" value="1"/>
</dbReference>
<feature type="binding site" evidence="7">
    <location>
        <position position="197"/>
    </location>
    <ligand>
        <name>Fe(2+)</name>
        <dbReference type="ChEBI" id="CHEBI:29033"/>
    </ligand>
</feature>
<dbReference type="CDD" id="cd03411">
    <property type="entry name" value="Ferrochelatase_N"/>
    <property type="match status" value="1"/>
</dbReference>
<evidence type="ECO:0000256" key="7">
    <source>
        <dbReference type="HAMAP-Rule" id="MF_00323"/>
    </source>
</evidence>
<dbReference type="PROSITE" id="PS00534">
    <property type="entry name" value="FERROCHELATASE"/>
    <property type="match status" value="1"/>
</dbReference>
<dbReference type="RefSeq" id="WP_092620540.1">
    <property type="nucleotide sequence ID" value="NZ_FNCV01000008.1"/>
</dbReference>
<dbReference type="Proteomes" id="UP000217076">
    <property type="component" value="Unassembled WGS sequence"/>
</dbReference>
<dbReference type="STRING" id="83401.SAMN05421742_10875"/>
<gene>
    <name evidence="7" type="primary">hemH</name>
    <name evidence="10" type="ORF">SAMN05421742_10875</name>
</gene>
<keyword evidence="11" id="KW-1185">Reference proteome</keyword>
<feature type="region of interest" description="Disordered" evidence="9">
    <location>
        <begin position="340"/>
        <end position="359"/>
    </location>
</feature>
<comment type="subcellular location">
    <subcellularLocation>
        <location evidence="7 8">Cytoplasm</location>
    </subcellularLocation>
</comment>
<comment type="similarity">
    <text evidence="1 7 8">Belongs to the ferrochelatase family.</text>
</comment>
<name>A0A1G8DPW0_9PROT</name>
<dbReference type="Gene3D" id="3.40.50.1400">
    <property type="match status" value="2"/>
</dbReference>
<comment type="function">
    <text evidence="7 8">Catalyzes the ferrous insertion into protoporphyrin IX.</text>
</comment>
<protein>
    <recommendedName>
        <fullName evidence="7 8">Ferrochelatase</fullName>
        <ecNumber evidence="7 8">4.98.1.1</ecNumber>
    </recommendedName>
    <alternativeName>
        <fullName evidence="7">Heme synthase</fullName>
    </alternativeName>
    <alternativeName>
        <fullName evidence="7">Protoheme ferro-lyase</fullName>
    </alternativeName>
</protein>
<keyword evidence="7 8" id="KW-0963">Cytoplasm</keyword>
<dbReference type="GO" id="GO:0046872">
    <property type="term" value="F:metal ion binding"/>
    <property type="evidence" value="ECO:0007669"/>
    <property type="project" value="UniProtKB-KW"/>
</dbReference>
<dbReference type="Pfam" id="PF00762">
    <property type="entry name" value="Ferrochelatase"/>
    <property type="match status" value="1"/>
</dbReference>
<dbReference type="InterPro" id="IPR033659">
    <property type="entry name" value="Ferrochelatase_N"/>
</dbReference>
<keyword evidence="3 7" id="KW-0350">Heme biosynthesis</keyword>
<dbReference type="HAMAP" id="MF_00323">
    <property type="entry name" value="Ferrochelatase"/>
    <property type="match status" value="1"/>
</dbReference>
<dbReference type="InterPro" id="IPR019772">
    <property type="entry name" value="Ferrochelatase_AS"/>
</dbReference>
<organism evidence="10 11">
    <name type="scientific">Roseospirillum parvum</name>
    <dbReference type="NCBI Taxonomy" id="83401"/>
    <lineage>
        <taxon>Bacteria</taxon>
        <taxon>Pseudomonadati</taxon>
        <taxon>Pseudomonadota</taxon>
        <taxon>Alphaproteobacteria</taxon>
        <taxon>Rhodospirillales</taxon>
        <taxon>Rhodospirillaceae</taxon>
        <taxon>Roseospirillum</taxon>
    </lineage>
</organism>
<dbReference type="EMBL" id="FNCV01000008">
    <property type="protein sequence ID" value="SDH59440.1"/>
    <property type="molecule type" value="Genomic_DNA"/>
</dbReference>
<dbReference type="InterPro" id="IPR033644">
    <property type="entry name" value="Ferrochelatase_C"/>
</dbReference>
<dbReference type="GO" id="GO:0004325">
    <property type="term" value="F:ferrochelatase activity"/>
    <property type="evidence" value="ECO:0007669"/>
    <property type="project" value="UniProtKB-UniRule"/>
</dbReference>
<proteinExistence type="inferred from homology"/>
<accession>A0A1G8DPW0</accession>
<dbReference type="AlphaFoldDB" id="A0A1G8DPW0"/>
<keyword evidence="4 7" id="KW-0456">Lyase</keyword>
<evidence type="ECO:0000256" key="2">
    <source>
        <dbReference type="ARBA" id="ARBA00023004"/>
    </source>
</evidence>
<evidence type="ECO:0000256" key="1">
    <source>
        <dbReference type="ARBA" id="ARBA00007718"/>
    </source>
</evidence>
<evidence type="ECO:0000256" key="3">
    <source>
        <dbReference type="ARBA" id="ARBA00023133"/>
    </source>
</evidence>
<dbReference type="OrthoDB" id="9809741at2"/>